<protein>
    <recommendedName>
        <fullName evidence="3">DUF2442 domain-containing protein</fullName>
    </recommendedName>
</protein>
<gene>
    <name evidence="1" type="ORF">MBHS_02489</name>
</gene>
<proteinExistence type="predicted"/>
<evidence type="ECO:0000313" key="2">
    <source>
        <dbReference type="Proteomes" id="UP000236724"/>
    </source>
</evidence>
<accession>A0A1H6FC86</accession>
<evidence type="ECO:0000313" key="1">
    <source>
        <dbReference type="EMBL" id="SEH06625.1"/>
    </source>
</evidence>
<dbReference type="AlphaFoldDB" id="A0A1H6FC86"/>
<reference evidence="1 2" key="1">
    <citation type="submission" date="2016-10" db="EMBL/GenBank/DDBJ databases">
        <authorList>
            <person name="de Groot N.N."/>
        </authorList>
    </citation>
    <scope>NUCLEOTIDE SEQUENCE [LARGE SCALE GENOMIC DNA]</scope>
    <source>
        <strain evidence="1">MBHS1</strain>
    </source>
</reference>
<sequence>MNSAVNTPWVKPVKVVAHKNYHLDVVMEDEREFCLDLSGLINRRQIFWRLKNSHYFKQVNIDPLGGLCWPEGEDISPEKILHYVVT</sequence>
<dbReference type="Gene3D" id="3.30.2020.10">
    <property type="entry name" value="NE0471-like N-terminal domain"/>
    <property type="match status" value="1"/>
</dbReference>
<dbReference type="Pfam" id="PF10387">
    <property type="entry name" value="DUF2442"/>
    <property type="match status" value="1"/>
</dbReference>
<organism evidence="1 2">
    <name type="scientific">Candidatus Venteria ishoeyi</name>
    <dbReference type="NCBI Taxonomy" id="1899563"/>
    <lineage>
        <taxon>Bacteria</taxon>
        <taxon>Pseudomonadati</taxon>
        <taxon>Pseudomonadota</taxon>
        <taxon>Gammaproteobacteria</taxon>
        <taxon>Thiotrichales</taxon>
        <taxon>Thiotrichaceae</taxon>
        <taxon>Venteria</taxon>
    </lineage>
</organism>
<dbReference type="SUPFAM" id="SSF143880">
    <property type="entry name" value="NE0471 N-terminal domain-like"/>
    <property type="match status" value="1"/>
</dbReference>
<dbReference type="InterPro" id="IPR018841">
    <property type="entry name" value="DUF2442"/>
</dbReference>
<name>A0A1H6FC86_9GAMM</name>
<keyword evidence="2" id="KW-1185">Reference proteome</keyword>
<dbReference type="Proteomes" id="UP000236724">
    <property type="component" value="Unassembled WGS sequence"/>
</dbReference>
<dbReference type="RefSeq" id="WP_103920383.1">
    <property type="nucleotide sequence ID" value="NZ_FMSV02000502.1"/>
</dbReference>
<dbReference type="EMBL" id="FMSV02000502">
    <property type="protein sequence ID" value="SEH06625.1"/>
    <property type="molecule type" value="Genomic_DNA"/>
</dbReference>
<dbReference type="OrthoDB" id="3233810at2"/>
<evidence type="ECO:0008006" key="3">
    <source>
        <dbReference type="Google" id="ProtNLM"/>
    </source>
</evidence>
<dbReference type="InterPro" id="IPR036782">
    <property type="entry name" value="NE0471-like_N"/>
</dbReference>